<feature type="transmembrane region" description="Helical" evidence="8">
    <location>
        <begin position="92"/>
        <end position="108"/>
    </location>
</feature>
<feature type="transmembrane region" description="Helical" evidence="8">
    <location>
        <begin position="228"/>
        <end position="248"/>
    </location>
</feature>
<keyword evidence="10" id="KW-1185">Reference proteome</keyword>
<comment type="caution">
    <text evidence="9">The sequence shown here is derived from an EMBL/GenBank/DDBJ whole genome shotgun (WGS) entry which is preliminary data.</text>
</comment>
<evidence type="ECO:0000256" key="3">
    <source>
        <dbReference type="ARBA" id="ARBA00022475"/>
    </source>
</evidence>
<proteinExistence type="predicted"/>
<protein>
    <submittedName>
        <fullName evidence="9">Sulfite exporter TauE/SafE</fullName>
    </submittedName>
</protein>
<keyword evidence="6 8" id="KW-0472">Membrane</keyword>
<evidence type="ECO:0000313" key="9">
    <source>
        <dbReference type="EMBL" id="KAG7374169.1"/>
    </source>
</evidence>
<evidence type="ECO:0000256" key="1">
    <source>
        <dbReference type="ARBA" id="ARBA00004651"/>
    </source>
</evidence>
<evidence type="ECO:0000256" key="5">
    <source>
        <dbReference type="ARBA" id="ARBA00022989"/>
    </source>
</evidence>
<dbReference type="PANTHER" id="PTHR30269">
    <property type="entry name" value="TRANSMEMBRANE PROTEIN YFCA"/>
    <property type="match status" value="1"/>
</dbReference>
<dbReference type="AlphaFoldDB" id="A0A9K3M5E7"/>
<feature type="transmembrane region" description="Helical" evidence="8">
    <location>
        <begin position="58"/>
        <end position="80"/>
    </location>
</feature>
<dbReference type="EMBL" id="JAGRRH010000001">
    <property type="protein sequence ID" value="KAG7374169.1"/>
    <property type="molecule type" value="Genomic_DNA"/>
</dbReference>
<keyword evidence="2" id="KW-0813">Transport</keyword>
<name>A0A9K3M5E7_9STRA</name>
<dbReference type="Pfam" id="PF01925">
    <property type="entry name" value="TauE"/>
    <property type="match status" value="1"/>
</dbReference>
<evidence type="ECO:0000313" key="10">
    <source>
        <dbReference type="Proteomes" id="UP000693970"/>
    </source>
</evidence>
<gene>
    <name evidence="9" type="ORF">IV203_013264</name>
</gene>
<evidence type="ECO:0000256" key="2">
    <source>
        <dbReference type="ARBA" id="ARBA00022448"/>
    </source>
</evidence>
<feature type="transmembrane region" description="Helical" evidence="8">
    <location>
        <begin position="21"/>
        <end position="46"/>
    </location>
</feature>
<comment type="subcellular location">
    <subcellularLocation>
        <location evidence="1">Cell membrane</location>
        <topology evidence="1">Multi-pass membrane protein</topology>
    </subcellularLocation>
</comment>
<dbReference type="GO" id="GO:0005886">
    <property type="term" value="C:plasma membrane"/>
    <property type="evidence" value="ECO:0007669"/>
    <property type="project" value="UniProtKB-SubCell"/>
</dbReference>
<reference evidence="9" key="2">
    <citation type="submission" date="2021-04" db="EMBL/GenBank/DDBJ databases">
        <authorList>
            <person name="Podell S."/>
        </authorList>
    </citation>
    <scope>NUCLEOTIDE SEQUENCE</scope>
    <source>
        <strain evidence="9">Hildebrandi</strain>
    </source>
</reference>
<evidence type="ECO:0000256" key="6">
    <source>
        <dbReference type="ARBA" id="ARBA00023136"/>
    </source>
</evidence>
<keyword evidence="3" id="KW-1003">Cell membrane</keyword>
<dbReference type="InterPro" id="IPR052017">
    <property type="entry name" value="TSUP"/>
</dbReference>
<dbReference type="OrthoDB" id="43434at2759"/>
<feature type="compositionally biased region" description="Polar residues" evidence="7">
    <location>
        <begin position="199"/>
        <end position="218"/>
    </location>
</feature>
<feature type="transmembrane region" description="Helical" evidence="8">
    <location>
        <begin position="114"/>
        <end position="132"/>
    </location>
</feature>
<accession>A0A9K3M5E7</accession>
<evidence type="ECO:0000256" key="4">
    <source>
        <dbReference type="ARBA" id="ARBA00022692"/>
    </source>
</evidence>
<evidence type="ECO:0000256" key="7">
    <source>
        <dbReference type="SAM" id="MobiDB-lite"/>
    </source>
</evidence>
<feature type="compositionally biased region" description="Basic and acidic residues" evidence="7">
    <location>
        <begin position="173"/>
        <end position="198"/>
    </location>
</feature>
<dbReference type="InterPro" id="IPR002781">
    <property type="entry name" value="TM_pro_TauE-like"/>
</dbReference>
<organism evidence="9 10">
    <name type="scientific">Nitzschia inconspicua</name>
    <dbReference type="NCBI Taxonomy" id="303405"/>
    <lineage>
        <taxon>Eukaryota</taxon>
        <taxon>Sar</taxon>
        <taxon>Stramenopiles</taxon>
        <taxon>Ochrophyta</taxon>
        <taxon>Bacillariophyta</taxon>
        <taxon>Bacillariophyceae</taxon>
        <taxon>Bacillariophycidae</taxon>
        <taxon>Bacillariales</taxon>
        <taxon>Bacillariaceae</taxon>
        <taxon>Nitzschia</taxon>
    </lineage>
</organism>
<feature type="region of interest" description="Disordered" evidence="7">
    <location>
        <begin position="168"/>
        <end position="218"/>
    </location>
</feature>
<evidence type="ECO:0000256" key="8">
    <source>
        <dbReference type="SAM" id="Phobius"/>
    </source>
</evidence>
<feature type="transmembrane region" description="Helical" evidence="8">
    <location>
        <begin position="254"/>
        <end position="280"/>
    </location>
</feature>
<dbReference type="PANTHER" id="PTHR30269:SF37">
    <property type="entry name" value="MEMBRANE TRANSPORTER PROTEIN"/>
    <property type="match status" value="1"/>
</dbReference>
<feature type="transmembrane region" description="Helical" evidence="8">
    <location>
        <begin position="292"/>
        <end position="314"/>
    </location>
</feature>
<dbReference type="Proteomes" id="UP000693970">
    <property type="component" value="Unassembled WGS sequence"/>
</dbReference>
<keyword evidence="5 8" id="KW-1133">Transmembrane helix</keyword>
<keyword evidence="4 8" id="KW-0812">Transmembrane</keyword>
<sequence>MSDHMTAYITQAWSLQGQLPLLIVIAALLGLGKGGVPGFATVATAATVATSPTNISGGLGLAVALQVPILTMIDISAAWLHKKDLDWDTIKLLLPLSFVGMGIGQYLDKLLSDAAARLLVGVLLLMILLVQLGKDSIMSFVSGTSTKPSSKLPPSSEEEQTDLLRLESGTIPGRKDAGRLRRRSSSDDKGLMVMHHESTSNASTTTISPSKGRASLSTRPELSRNTQFVWACIVGIVGGAATMLTNAMGPILNVYLLSVVQLSPTAYIGTRAMFFCFLNVGKIPMRFMAGTLGWSMLPLAGFLGIFSVLGVFGAKPIMLSMKEENFVKLELAVVAFSGLRLCYMGLYP</sequence>
<reference evidence="9" key="1">
    <citation type="journal article" date="2021" name="Sci. Rep.">
        <title>Diploid genomic architecture of Nitzschia inconspicua, an elite biomass production diatom.</title>
        <authorList>
            <person name="Oliver A."/>
            <person name="Podell S."/>
            <person name="Pinowska A."/>
            <person name="Traller J.C."/>
            <person name="Smith S.R."/>
            <person name="McClure R."/>
            <person name="Beliaev A."/>
            <person name="Bohutskyi P."/>
            <person name="Hill E.A."/>
            <person name="Rabines A."/>
            <person name="Zheng H."/>
            <person name="Allen L.Z."/>
            <person name="Kuo A."/>
            <person name="Grigoriev I.V."/>
            <person name="Allen A.E."/>
            <person name="Hazlebeck D."/>
            <person name="Allen E.E."/>
        </authorList>
    </citation>
    <scope>NUCLEOTIDE SEQUENCE</scope>
    <source>
        <strain evidence="9">Hildebrandi</strain>
    </source>
</reference>